<sequence length="189" mass="21328">MTIYHSIAVLGPWAVWLAYWMKASSWAKKTVRREDRLSRTIQSIPLIVGCALVVLPDRLAGAWSLADAHFDSQQWIGVAIIVAGLSFSVWGRRHLGSNWSVSVTLKADHELVRSGPYALVRHPIYTGCLFAIAGAALVTEEWRGVAGFALIFASLAYKVRVEEQWLSEHFGDPYRTYRREVRALVPWVY</sequence>
<dbReference type="RefSeq" id="WP_074267890.1">
    <property type="nucleotide sequence ID" value="NZ_FSRM01000002.1"/>
</dbReference>
<evidence type="ECO:0000313" key="6">
    <source>
        <dbReference type="EMBL" id="SIO51381.1"/>
    </source>
</evidence>
<dbReference type="Gene3D" id="1.20.120.1630">
    <property type="match status" value="1"/>
</dbReference>
<keyword evidence="2 5" id="KW-0812">Transmembrane</keyword>
<dbReference type="Pfam" id="PF04191">
    <property type="entry name" value="PEMT"/>
    <property type="match status" value="1"/>
</dbReference>
<dbReference type="GO" id="GO:0012505">
    <property type="term" value="C:endomembrane system"/>
    <property type="evidence" value="ECO:0007669"/>
    <property type="project" value="UniProtKB-SubCell"/>
</dbReference>
<gene>
    <name evidence="6" type="ORF">SAMN05444168_5987</name>
</gene>
<evidence type="ECO:0000256" key="4">
    <source>
        <dbReference type="ARBA" id="ARBA00023136"/>
    </source>
</evidence>
<protein>
    <submittedName>
        <fullName evidence="6">Protein-S-isoprenylcysteine O-methyltransferase Ste14</fullName>
    </submittedName>
</protein>
<keyword evidence="3 5" id="KW-1133">Transmembrane helix</keyword>
<name>A0A1N6K4A6_9BURK</name>
<keyword evidence="6" id="KW-0489">Methyltransferase</keyword>
<dbReference type="EMBL" id="FSRM01000002">
    <property type="protein sequence ID" value="SIO51381.1"/>
    <property type="molecule type" value="Genomic_DNA"/>
</dbReference>
<dbReference type="PANTHER" id="PTHR43847">
    <property type="entry name" value="BLL3993 PROTEIN"/>
    <property type="match status" value="1"/>
</dbReference>
<comment type="subcellular location">
    <subcellularLocation>
        <location evidence="1">Endomembrane system</location>
        <topology evidence="1">Multi-pass membrane protein</topology>
    </subcellularLocation>
</comment>
<keyword evidence="4 5" id="KW-0472">Membrane</keyword>
<evidence type="ECO:0000313" key="7">
    <source>
        <dbReference type="Proteomes" id="UP000184693"/>
    </source>
</evidence>
<evidence type="ECO:0000256" key="1">
    <source>
        <dbReference type="ARBA" id="ARBA00004127"/>
    </source>
</evidence>
<dbReference type="GO" id="GO:0008168">
    <property type="term" value="F:methyltransferase activity"/>
    <property type="evidence" value="ECO:0007669"/>
    <property type="project" value="UniProtKB-KW"/>
</dbReference>
<feature type="transmembrane region" description="Helical" evidence="5">
    <location>
        <begin position="44"/>
        <end position="66"/>
    </location>
</feature>
<organism evidence="6 7">
    <name type="scientific">Paraburkholderia phenazinium</name>
    <dbReference type="NCBI Taxonomy" id="60549"/>
    <lineage>
        <taxon>Bacteria</taxon>
        <taxon>Pseudomonadati</taxon>
        <taxon>Pseudomonadota</taxon>
        <taxon>Betaproteobacteria</taxon>
        <taxon>Burkholderiales</taxon>
        <taxon>Burkholderiaceae</taxon>
        <taxon>Paraburkholderia</taxon>
    </lineage>
</organism>
<dbReference type="InterPro" id="IPR052527">
    <property type="entry name" value="Metal_cation-efflux_comp"/>
</dbReference>
<dbReference type="InterPro" id="IPR007318">
    <property type="entry name" value="Phopholipid_MeTrfase"/>
</dbReference>
<proteinExistence type="predicted"/>
<dbReference type="Proteomes" id="UP000184693">
    <property type="component" value="Unassembled WGS sequence"/>
</dbReference>
<keyword evidence="6" id="KW-0808">Transferase</keyword>
<accession>A0A1N6K4A6</accession>
<evidence type="ECO:0000256" key="5">
    <source>
        <dbReference type="SAM" id="Phobius"/>
    </source>
</evidence>
<dbReference type="GO" id="GO:0032259">
    <property type="term" value="P:methylation"/>
    <property type="evidence" value="ECO:0007669"/>
    <property type="project" value="UniProtKB-KW"/>
</dbReference>
<feature type="transmembrane region" description="Helical" evidence="5">
    <location>
        <begin position="6"/>
        <end position="23"/>
    </location>
</feature>
<feature type="transmembrane region" description="Helical" evidence="5">
    <location>
        <begin position="72"/>
        <end position="90"/>
    </location>
</feature>
<dbReference type="OrthoDB" id="5293276at2"/>
<reference evidence="6 7" key="1">
    <citation type="submission" date="2016-11" db="EMBL/GenBank/DDBJ databases">
        <authorList>
            <person name="Jaros S."/>
            <person name="Januszkiewicz K."/>
            <person name="Wedrychowicz H."/>
        </authorList>
    </citation>
    <scope>NUCLEOTIDE SEQUENCE [LARGE SCALE GENOMIC DNA]</scope>
    <source>
        <strain evidence="6 7">GAS86</strain>
    </source>
</reference>
<evidence type="ECO:0000256" key="2">
    <source>
        <dbReference type="ARBA" id="ARBA00022692"/>
    </source>
</evidence>
<evidence type="ECO:0000256" key="3">
    <source>
        <dbReference type="ARBA" id="ARBA00022989"/>
    </source>
</evidence>
<dbReference type="AlphaFoldDB" id="A0A1N6K4A6"/>
<dbReference type="PANTHER" id="PTHR43847:SF1">
    <property type="entry name" value="BLL3993 PROTEIN"/>
    <property type="match status" value="1"/>
</dbReference>